<dbReference type="Pfam" id="PF02660">
    <property type="entry name" value="G3P_acyltransf"/>
    <property type="match status" value="1"/>
</dbReference>
<evidence type="ECO:0000256" key="7">
    <source>
        <dbReference type="ARBA" id="ARBA00023136"/>
    </source>
</evidence>
<evidence type="ECO:0000256" key="8">
    <source>
        <dbReference type="ARBA" id="ARBA00023209"/>
    </source>
</evidence>
<sequence>MIGFLSVIAGYILGSIPTGYLAGRWLAGIDLRELGSGSTGATNVFRQMDKKTALLVFLIDVSKGTASILLAKVLLCNQEYLVDWFVITTGLAALAGHVWPIWLGGKGGKAVATSLGVLLGLSWMVGLICFIVFFGYLILSRTVSLSSVLTAIGLPLLVLKQYASGSSNMKPAYILLAIFASYMVIWRHRGNIARIAEGVEPRFQASKK</sequence>
<evidence type="ECO:0000256" key="1">
    <source>
        <dbReference type="ARBA" id="ARBA00022475"/>
    </source>
</evidence>
<keyword evidence="5 10" id="KW-1133">Transmembrane helix</keyword>
<dbReference type="RefSeq" id="YP_002048721.1">
    <property type="nucleotide sequence ID" value="NC_011087.1"/>
</dbReference>
<dbReference type="GO" id="GO:0008654">
    <property type="term" value="P:phospholipid biosynthetic process"/>
    <property type="evidence" value="ECO:0007669"/>
    <property type="project" value="UniProtKB-KW"/>
</dbReference>
<evidence type="ECO:0000256" key="6">
    <source>
        <dbReference type="ARBA" id="ARBA00023098"/>
    </source>
</evidence>
<dbReference type="GO" id="GO:0043772">
    <property type="term" value="F:acyl-phosphate glycerol-3-phosphate acyltransferase activity"/>
    <property type="evidence" value="ECO:0007669"/>
    <property type="project" value="InterPro"/>
</dbReference>
<dbReference type="PANTHER" id="PTHR30309:SF0">
    <property type="entry name" value="GLYCEROL-3-PHOSPHATE ACYLTRANSFERASE-RELATED"/>
    <property type="match status" value="1"/>
</dbReference>
<proteinExistence type="inferred from homology"/>
<geneLocation type="organellar chromatophore" evidence="11"/>
<keyword evidence="2" id="KW-0444">Lipid biosynthesis</keyword>
<dbReference type="GeneID" id="6481268"/>
<dbReference type="PANTHER" id="PTHR30309">
    <property type="entry name" value="INNER MEMBRANE PROTEIN YGIH"/>
    <property type="match status" value="1"/>
</dbReference>
<dbReference type="NCBIfam" id="TIGR00023">
    <property type="entry name" value="glycerol-3-phosphate 1-O-acyltransferase PlsY"/>
    <property type="match status" value="1"/>
</dbReference>
<dbReference type="SMART" id="SM01207">
    <property type="entry name" value="G3P_acyltransf"/>
    <property type="match status" value="1"/>
</dbReference>
<name>B1X3J2_PAUCH</name>
<dbReference type="InterPro" id="IPR003811">
    <property type="entry name" value="G3P_acylTferase_PlsY"/>
</dbReference>
<keyword evidence="8" id="KW-0594">Phospholipid biosynthesis</keyword>
<evidence type="ECO:0000313" key="11">
    <source>
        <dbReference type="EMBL" id="ACB42511.1"/>
    </source>
</evidence>
<dbReference type="GO" id="GO:0005886">
    <property type="term" value="C:plasma membrane"/>
    <property type="evidence" value="ECO:0007669"/>
    <property type="project" value="InterPro"/>
</dbReference>
<keyword evidence="11" id="KW-0934">Plastid</keyword>
<reference evidence="11" key="1">
    <citation type="submission" date="2007-08" db="EMBL/GenBank/DDBJ databases">
        <authorList>
            <person name="Gloeckner G."/>
            <person name="Nowack E."/>
            <person name="Melkonian M."/>
        </authorList>
    </citation>
    <scope>NUCLEOTIDE SEQUENCE</scope>
</reference>
<feature type="transmembrane region" description="Helical" evidence="10">
    <location>
        <begin position="81"/>
        <end position="103"/>
    </location>
</feature>
<keyword evidence="4 10" id="KW-0812">Transmembrane</keyword>
<accession>B1X3J2</accession>
<dbReference type="HAMAP" id="MF_01043">
    <property type="entry name" value="PlsY"/>
    <property type="match status" value="1"/>
</dbReference>
<feature type="transmembrane region" description="Helical" evidence="10">
    <location>
        <begin position="143"/>
        <end position="159"/>
    </location>
</feature>
<gene>
    <name evidence="11" type="ordered locus">PCC_0052</name>
</gene>
<keyword evidence="9" id="KW-1208">Phospholipid metabolism</keyword>
<keyword evidence="3" id="KW-0808">Transferase</keyword>
<feature type="transmembrane region" description="Helical" evidence="10">
    <location>
        <begin position="171"/>
        <end position="188"/>
    </location>
</feature>
<reference evidence="11" key="2">
    <citation type="journal article" date="2008" name="Curr. Biol.">
        <title>Chromatophore genome sequence of Paulinella sheds light on acquisition of photosynthesis by eukaryotes.</title>
        <authorList>
            <person name="Nowack E.C.M."/>
            <person name="Melkonian M."/>
            <person name="Gloeckner G."/>
        </authorList>
    </citation>
    <scope>NUCLEOTIDE SEQUENCE [LARGE SCALE GENOMIC DNA]</scope>
</reference>
<evidence type="ECO:0000256" key="2">
    <source>
        <dbReference type="ARBA" id="ARBA00022516"/>
    </source>
</evidence>
<keyword evidence="1" id="KW-1003">Cell membrane</keyword>
<keyword evidence="7 10" id="KW-0472">Membrane</keyword>
<evidence type="ECO:0000256" key="10">
    <source>
        <dbReference type="SAM" id="Phobius"/>
    </source>
</evidence>
<feature type="transmembrane region" description="Helical" evidence="10">
    <location>
        <begin position="115"/>
        <end position="137"/>
    </location>
</feature>
<dbReference type="AlphaFoldDB" id="B1X3J2"/>
<organism evidence="11">
    <name type="scientific">Paulinella chromatophora</name>
    <dbReference type="NCBI Taxonomy" id="39717"/>
    <lineage>
        <taxon>Eukaryota</taxon>
        <taxon>Sar</taxon>
        <taxon>Rhizaria</taxon>
        <taxon>Cercozoa</taxon>
        <taxon>Imbricatea</taxon>
        <taxon>Silicofilosea</taxon>
        <taxon>Euglyphida</taxon>
        <taxon>Paulinellidae</taxon>
        <taxon>Paulinella</taxon>
    </lineage>
</organism>
<feature type="transmembrane region" description="Helical" evidence="10">
    <location>
        <begin position="53"/>
        <end position="75"/>
    </location>
</feature>
<protein>
    <submittedName>
        <fullName evidence="11">Uncharacterized protein</fullName>
    </submittedName>
</protein>
<keyword evidence="6" id="KW-0443">Lipid metabolism</keyword>
<evidence type="ECO:0000256" key="9">
    <source>
        <dbReference type="ARBA" id="ARBA00023264"/>
    </source>
</evidence>
<evidence type="ECO:0000256" key="3">
    <source>
        <dbReference type="ARBA" id="ARBA00022679"/>
    </source>
</evidence>
<evidence type="ECO:0000256" key="5">
    <source>
        <dbReference type="ARBA" id="ARBA00022989"/>
    </source>
</evidence>
<dbReference type="EMBL" id="CP000815">
    <property type="protein sequence ID" value="ACB42511.1"/>
    <property type="molecule type" value="Genomic_DNA"/>
</dbReference>
<evidence type="ECO:0000256" key="4">
    <source>
        <dbReference type="ARBA" id="ARBA00022692"/>
    </source>
</evidence>